<dbReference type="AlphaFoldDB" id="A0A4Q2R877"/>
<dbReference type="Pfam" id="PF02518">
    <property type="entry name" value="HATPase_c"/>
    <property type="match status" value="1"/>
</dbReference>
<dbReference type="SUPFAM" id="SSF55874">
    <property type="entry name" value="ATPase domain of HSP90 chaperone/DNA topoisomerase II/histidine kinase"/>
    <property type="match status" value="1"/>
</dbReference>
<dbReference type="SMART" id="SM00091">
    <property type="entry name" value="PAS"/>
    <property type="match status" value="2"/>
</dbReference>
<dbReference type="InterPro" id="IPR000700">
    <property type="entry name" value="PAS-assoc_C"/>
</dbReference>
<dbReference type="SUPFAM" id="SSF55785">
    <property type="entry name" value="PYP-like sensor domain (PAS domain)"/>
    <property type="match status" value="2"/>
</dbReference>
<dbReference type="GO" id="GO:0005886">
    <property type="term" value="C:plasma membrane"/>
    <property type="evidence" value="ECO:0007669"/>
    <property type="project" value="TreeGrafter"/>
</dbReference>
<accession>A0A4Q2R877</accession>
<dbReference type="PROSITE" id="PS50113">
    <property type="entry name" value="PAC"/>
    <property type="match status" value="1"/>
</dbReference>
<feature type="domain" description="PAS" evidence="9">
    <location>
        <begin position="30"/>
        <end position="67"/>
    </location>
</feature>
<dbReference type="Gene3D" id="1.10.287.130">
    <property type="match status" value="1"/>
</dbReference>
<name>A0A4Q2R877_9HYPH</name>
<feature type="domain" description="Histidine kinase" evidence="8">
    <location>
        <begin position="460"/>
        <end position="684"/>
    </location>
</feature>
<evidence type="ECO:0000256" key="1">
    <source>
        <dbReference type="ARBA" id="ARBA00000085"/>
    </source>
</evidence>
<feature type="region of interest" description="Disordered" evidence="7">
    <location>
        <begin position="1"/>
        <end position="26"/>
    </location>
</feature>
<dbReference type="InterPro" id="IPR029016">
    <property type="entry name" value="GAF-like_dom_sf"/>
</dbReference>
<dbReference type="EC" id="2.7.13.3" evidence="2"/>
<reference evidence="11 12" key="2">
    <citation type="submission" date="2019-02" db="EMBL/GenBank/DDBJ databases">
        <title>'Lichenibacterium ramalinii' gen. nov. sp. nov., 'Lichenibacterium minor' gen. nov. sp. nov.</title>
        <authorList>
            <person name="Pankratov T."/>
        </authorList>
    </citation>
    <scope>NUCLEOTIDE SEQUENCE [LARGE SCALE GENOMIC DNA]</scope>
    <source>
        <strain evidence="11 12">RmlP001</strain>
    </source>
</reference>
<evidence type="ECO:0000259" key="9">
    <source>
        <dbReference type="PROSITE" id="PS50112"/>
    </source>
</evidence>
<evidence type="ECO:0000256" key="4">
    <source>
        <dbReference type="ARBA" id="ARBA00022679"/>
    </source>
</evidence>
<dbReference type="InterPro" id="IPR005467">
    <property type="entry name" value="His_kinase_dom"/>
</dbReference>
<dbReference type="PANTHER" id="PTHR43047">
    <property type="entry name" value="TWO-COMPONENT HISTIDINE PROTEIN KINASE"/>
    <property type="match status" value="1"/>
</dbReference>
<dbReference type="CDD" id="cd16922">
    <property type="entry name" value="HATPase_EvgS-ArcB-TorS-like"/>
    <property type="match status" value="1"/>
</dbReference>
<dbReference type="SUPFAM" id="SSF55781">
    <property type="entry name" value="GAF domain-like"/>
    <property type="match status" value="1"/>
</dbReference>
<dbReference type="Pfam" id="PF00512">
    <property type="entry name" value="HisKA"/>
    <property type="match status" value="1"/>
</dbReference>
<dbReference type="InterPro" id="IPR004358">
    <property type="entry name" value="Sig_transdc_His_kin-like_C"/>
</dbReference>
<evidence type="ECO:0000256" key="6">
    <source>
        <dbReference type="ARBA" id="ARBA00023012"/>
    </source>
</evidence>
<dbReference type="InterPro" id="IPR036890">
    <property type="entry name" value="HATPase_C_sf"/>
</dbReference>
<feature type="domain" description="PAC" evidence="10">
    <location>
        <begin position="392"/>
        <end position="442"/>
    </location>
</feature>
<evidence type="ECO:0000259" key="10">
    <source>
        <dbReference type="PROSITE" id="PS50113"/>
    </source>
</evidence>
<dbReference type="InterPro" id="IPR013767">
    <property type="entry name" value="PAS_fold"/>
</dbReference>
<dbReference type="PROSITE" id="PS50112">
    <property type="entry name" value="PAS"/>
    <property type="match status" value="2"/>
</dbReference>
<dbReference type="CDD" id="cd00130">
    <property type="entry name" value="PAS"/>
    <property type="match status" value="2"/>
</dbReference>
<dbReference type="Pfam" id="PF13426">
    <property type="entry name" value="PAS_9"/>
    <property type="match status" value="1"/>
</dbReference>
<evidence type="ECO:0000313" key="11">
    <source>
        <dbReference type="EMBL" id="RYB01714.1"/>
    </source>
</evidence>
<dbReference type="PRINTS" id="PR00344">
    <property type="entry name" value="BCTRLSENSOR"/>
</dbReference>
<dbReference type="InterPro" id="IPR036097">
    <property type="entry name" value="HisK_dim/P_sf"/>
</dbReference>
<dbReference type="GO" id="GO:0009927">
    <property type="term" value="F:histidine phosphotransfer kinase activity"/>
    <property type="evidence" value="ECO:0007669"/>
    <property type="project" value="TreeGrafter"/>
</dbReference>
<dbReference type="FunFam" id="1.10.287.130:FF:000001">
    <property type="entry name" value="Two-component sensor histidine kinase"/>
    <property type="match status" value="1"/>
</dbReference>
<dbReference type="Proteomes" id="UP000289411">
    <property type="component" value="Unassembled WGS sequence"/>
</dbReference>
<dbReference type="CDD" id="cd00082">
    <property type="entry name" value="HisKA"/>
    <property type="match status" value="1"/>
</dbReference>
<dbReference type="Gene3D" id="3.30.450.20">
    <property type="entry name" value="PAS domain"/>
    <property type="match status" value="2"/>
</dbReference>
<sequence>MTLTDFDECRTDPNAPSRTGADPRFDADVSRVDADRLLESLGGGVYGIDRHGRCTFVNRTAMDLLGYDDRAELIGRHMHDLIHHTRPDGSAYPAGDCPLLRTFVTGEPVLLDDELLWRKDRTSFFAEYSSHPVLADGTIVGSVIRFEDLSSKRQGRQRLAVQQEVSQVLGGDVDVAVGQERVIAAIGSGFGWDEGAMWLTEGAASDGGRLKRVAIWAGPRAFGAGGESAGPHVLQAVAETRTVLADVAMTAGARPGAVVAIPIGVDGINLGAFEFTSRRAIAVDHGADAAFATLGRQVGQFLRRKRAEAELRDSETLKDAIMQTALDGIVVIDEETRIIQFNPAAERTFGWARDAAVGQELGALILPADFLVGHLKKFARFLEDGEISALGKHVEVEAERANGERFPAELAVTPIKVGGRAMFTAYLRDITARKRADGEVAKARDDAQAANLAKSTFIANMSHELRTPLSAIIGYSEMLQEEMLDGDDPEVFAPDMAKIEANARHLLGLINDVLDLSKIESGKMEVFPEDFDVGTIVHDVASTVTPLVEKKGNRLAVTVGPGVGGMHSDLTKVKQMLLNLLSNASKFTEGGTVTLSATRSEGPEARDLIVFEVRDSGIGMTDEQLGRLFQRFAQAEASTSGKFGGTGLGLSISKAFAAMLGGDITVSSVYGRGSTFRIALPADAPA</sequence>
<dbReference type="GO" id="GO:0006355">
    <property type="term" value="P:regulation of DNA-templated transcription"/>
    <property type="evidence" value="ECO:0007669"/>
    <property type="project" value="InterPro"/>
</dbReference>
<dbReference type="Gene3D" id="3.30.565.10">
    <property type="entry name" value="Histidine kinase-like ATPase, C-terminal domain"/>
    <property type="match status" value="1"/>
</dbReference>
<dbReference type="InterPro" id="IPR003594">
    <property type="entry name" value="HATPase_dom"/>
</dbReference>
<proteinExistence type="predicted"/>
<keyword evidence="3" id="KW-0597">Phosphoprotein</keyword>
<dbReference type="FunFam" id="3.30.565.10:FF:000010">
    <property type="entry name" value="Sensor histidine kinase RcsC"/>
    <property type="match status" value="1"/>
</dbReference>
<dbReference type="InterPro" id="IPR000014">
    <property type="entry name" value="PAS"/>
</dbReference>
<gene>
    <name evidence="11" type="ORF">D3272_24585</name>
</gene>
<evidence type="ECO:0000256" key="5">
    <source>
        <dbReference type="ARBA" id="ARBA00022777"/>
    </source>
</evidence>
<evidence type="ECO:0000313" key="12">
    <source>
        <dbReference type="Proteomes" id="UP000289411"/>
    </source>
</evidence>
<dbReference type="SMART" id="SM00387">
    <property type="entry name" value="HATPase_c"/>
    <property type="match status" value="1"/>
</dbReference>
<dbReference type="NCBIfam" id="TIGR00229">
    <property type="entry name" value="sensory_box"/>
    <property type="match status" value="2"/>
</dbReference>
<keyword evidence="5" id="KW-0418">Kinase</keyword>
<evidence type="ECO:0000256" key="3">
    <source>
        <dbReference type="ARBA" id="ARBA00022553"/>
    </source>
</evidence>
<evidence type="ECO:0000256" key="2">
    <source>
        <dbReference type="ARBA" id="ARBA00012438"/>
    </source>
</evidence>
<feature type="domain" description="PAS" evidence="9">
    <location>
        <begin position="314"/>
        <end position="369"/>
    </location>
</feature>
<keyword evidence="4" id="KW-0808">Transferase</keyword>
<dbReference type="Pfam" id="PF00989">
    <property type="entry name" value="PAS"/>
    <property type="match status" value="1"/>
</dbReference>
<dbReference type="SUPFAM" id="SSF47384">
    <property type="entry name" value="Homodimeric domain of signal transducing histidine kinase"/>
    <property type="match status" value="1"/>
</dbReference>
<dbReference type="Gene3D" id="3.30.450.40">
    <property type="match status" value="1"/>
</dbReference>
<reference evidence="11 12" key="1">
    <citation type="submission" date="2018-09" db="EMBL/GenBank/DDBJ databases">
        <authorList>
            <person name="Grouzdev D.S."/>
            <person name="Krutkina M.S."/>
        </authorList>
    </citation>
    <scope>NUCLEOTIDE SEQUENCE [LARGE SCALE GENOMIC DNA]</scope>
    <source>
        <strain evidence="11 12">RmlP001</strain>
    </source>
</reference>
<dbReference type="GO" id="GO:0000155">
    <property type="term" value="F:phosphorelay sensor kinase activity"/>
    <property type="evidence" value="ECO:0007669"/>
    <property type="project" value="InterPro"/>
</dbReference>
<dbReference type="InterPro" id="IPR003661">
    <property type="entry name" value="HisK_dim/P_dom"/>
</dbReference>
<evidence type="ECO:0000256" key="7">
    <source>
        <dbReference type="SAM" id="MobiDB-lite"/>
    </source>
</evidence>
<dbReference type="InterPro" id="IPR035965">
    <property type="entry name" value="PAS-like_dom_sf"/>
</dbReference>
<protein>
    <recommendedName>
        <fullName evidence="2">histidine kinase</fullName>
        <ecNumber evidence="2">2.7.13.3</ecNumber>
    </recommendedName>
</protein>
<evidence type="ECO:0000259" key="8">
    <source>
        <dbReference type="PROSITE" id="PS50109"/>
    </source>
</evidence>
<keyword evidence="12" id="KW-1185">Reference proteome</keyword>
<organism evidence="11 12">
    <name type="scientific">Lichenibacterium ramalinae</name>
    <dbReference type="NCBI Taxonomy" id="2316527"/>
    <lineage>
        <taxon>Bacteria</taxon>
        <taxon>Pseudomonadati</taxon>
        <taxon>Pseudomonadota</taxon>
        <taxon>Alphaproteobacteria</taxon>
        <taxon>Hyphomicrobiales</taxon>
        <taxon>Lichenihabitantaceae</taxon>
        <taxon>Lichenibacterium</taxon>
    </lineage>
</organism>
<dbReference type="SMART" id="SM00388">
    <property type="entry name" value="HisKA"/>
    <property type="match status" value="1"/>
</dbReference>
<comment type="caution">
    <text evidence="11">The sequence shown here is derived from an EMBL/GenBank/DDBJ whole genome shotgun (WGS) entry which is preliminary data.</text>
</comment>
<dbReference type="PANTHER" id="PTHR43047:SF72">
    <property type="entry name" value="OSMOSENSING HISTIDINE PROTEIN KINASE SLN1"/>
    <property type="match status" value="1"/>
</dbReference>
<dbReference type="PROSITE" id="PS50109">
    <property type="entry name" value="HIS_KIN"/>
    <property type="match status" value="1"/>
</dbReference>
<dbReference type="EMBL" id="QYBC01000030">
    <property type="protein sequence ID" value="RYB01714.1"/>
    <property type="molecule type" value="Genomic_DNA"/>
</dbReference>
<comment type="catalytic activity">
    <reaction evidence="1">
        <text>ATP + protein L-histidine = ADP + protein N-phospho-L-histidine.</text>
        <dbReference type="EC" id="2.7.13.3"/>
    </reaction>
</comment>
<keyword evidence="6" id="KW-0902">Two-component regulatory system</keyword>